<dbReference type="InParanoid" id="A0A0H2R6B3"/>
<dbReference type="AlphaFoldDB" id="A0A0H2R6B3"/>
<reference evidence="1 2" key="1">
    <citation type="submission" date="2015-04" db="EMBL/GenBank/DDBJ databases">
        <title>Complete genome sequence of Schizopora paradoxa KUC8140, a cosmopolitan wood degrader in East Asia.</title>
        <authorList>
            <consortium name="DOE Joint Genome Institute"/>
            <person name="Min B."/>
            <person name="Park H."/>
            <person name="Jang Y."/>
            <person name="Kim J.-J."/>
            <person name="Kim K.H."/>
            <person name="Pangilinan J."/>
            <person name="Lipzen A."/>
            <person name="Riley R."/>
            <person name="Grigoriev I.V."/>
            <person name="Spatafora J.W."/>
            <person name="Choi I.-G."/>
        </authorList>
    </citation>
    <scope>NUCLEOTIDE SEQUENCE [LARGE SCALE GENOMIC DNA]</scope>
    <source>
        <strain evidence="1 2">KUC8140</strain>
    </source>
</reference>
<name>A0A0H2R6B3_9AGAM</name>
<gene>
    <name evidence="1" type="ORF">SCHPADRAFT_909572</name>
</gene>
<accession>A0A0H2R6B3</accession>
<evidence type="ECO:0000313" key="1">
    <source>
        <dbReference type="EMBL" id="KLO07345.1"/>
    </source>
</evidence>
<proteinExistence type="predicted"/>
<keyword evidence="2" id="KW-1185">Reference proteome</keyword>
<organism evidence="1 2">
    <name type="scientific">Schizopora paradoxa</name>
    <dbReference type="NCBI Taxonomy" id="27342"/>
    <lineage>
        <taxon>Eukaryota</taxon>
        <taxon>Fungi</taxon>
        <taxon>Dikarya</taxon>
        <taxon>Basidiomycota</taxon>
        <taxon>Agaricomycotina</taxon>
        <taxon>Agaricomycetes</taxon>
        <taxon>Hymenochaetales</taxon>
        <taxon>Schizoporaceae</taxon>
        <taxon>Schizopora</taxon>
    </lineage>
</organism>
<dbReference type="OrthoDB" id="3243439at2759"/>
<dbReference type="EMBL" id="KQ086145">
    <property type="protein sequence ID" value="KLO07345.1"/>
    <property type="molecule type" value="Genomic_DNA"/>
</dbReference>
<sequence length="55" mass="6595">MLEEYSTRDRLEILRIIQIEKKRGAERASDDGAYKDMWKRYLKSKGRDIIINFSS</sequence>
<protein>
    <submittedName>
        <fullName evidence="1">Uncharacterized protein</fullName>
    </submittedName>
</protein>
<dbReference type="Proteomes" id="UP000053477">
    <property type="component" value="Unassembled WGS sequence"/>
</dbReference>
<evidence type="ECO:0000313" key="2">
    <source>
        <dbReference type="Proteomes" id="UP000053477"/>
    </source>
</evidence>